<feature type="compositionally biased region" description="Basic and acidic residues" evidence="1">
    <location>
        <begin position="78"/>
        <end position="87"/>
    </location>
</feature>
<evidence type="ECO:0000313" key="3">
    <source>
        <dbReference type="Proteomes" id="UP000645828"/>
    </source>
</evidence>
<accession>A0A811YLD4</accession>
<organism evidence="2 3">
    <name type="scientific">Nyctereutes procyonoides</name>
    <name type="common">Raccoon dog</name>
    <name type="synonym">Canis procyonoides</name>
    <dbReference type="NCBI Taxonomy" id="34880"/>
    <lineage>
        <taxon>Eukaryota</taxon>
        <taxon>Metazoa</taxon>
        <taxon>Chordata</taxon>
        <taxon>Craniata</taxon>
        <taxon>Vertebrata</taxon>
        <taxon>Euteleostomi</taxon>
        <taxon>Mammalia</taxon>
        <taxon>Eutheria</taxon>
        <taxon>Laurasiatheria</taxon>
        <taxon>Carnivora</taxon>
        <taxon>Caniformia</taxon>
        <taxon>Canidae</taxon>
        <taxon>Nyctereutes</taxon>
    </lineage>
</organism>
<dbReference type="EMBL" id="CAJHUB010000678">
    <property type="protein sequence ID" value="CAD7676885.1"/>
    <property type="molecule type" value="Genomic_DNA"/>
</dbReference>
<feature type="region of interest" description="Disordered" evidence="1">
    <location>
        <begin position="70"/>
        <end position="93"/>
    </location>
</feature>
<name>A0A811YLD4_NYCPR</name>
<dbReference type="Proteomes" id="UP000645828">
    <property type="component" value="Unassembled WGS sequence"/>
</dbReference>
<reference evidence="2" key="1">
    <citation type="submission" date="2020-12" db="EMBL/GenBank/DDBJ databases">
        <authorList>
            <consortium name="Molecular Ecology Group"/>
        </authorList>
    </citation>
    <scope>NUCLEOTIDE SEQUENCE</scope>
    <source>
        <strain evidence="2">TBG_1078</strain>
    </source>
</reference>
<feature type="compositionally biased region" description="Basic residues" evidence="1">
    <location>
        <begin position="142"/>
        <end position="151"/>
    </location>
</feature>
<gene>
    <name evidence="2" type="ORF">NYPRO_LOCUS9680</name>
</gene>
<comment type="caution">
    <text evidence="2">The sequence shown here is derived from an EMBL/GenBank/DDBJ whole genome shotgun (WGS) entry which is preliminary data.</text>
</comment>
<dbReference type="PANTHER" id="PTHR19446">
    <property type="entry name" value="REVERSE TRANSCRIPTASES"/>
    <property type="match status" value="1"/>
</dbReference>
<sequence>MRISGAAWVPFLQATKYMLAFAVGWRSKRSNDVVQACRGLGPGQPGPFACDVTGYDEPDSLHLEMNISLWKGSPSSSRHTEAQQEVHRTRKRMQKDLGRIHKRMQKDLGRALIELLQVPVATVDTQKINRRESKHTTENHQFMKKGRKRKGTKELQPKNNKITYNIPRLNHEKIENLNRPITSKDIEAVIQNLPTKRTAGPDAFPGKFYKTLKELVPVILKLFQKIEEEEISQTHKASIQHYTDTKAR</sequence>
<feature type="region of interest" description="Disordered" evidence="1">
    <location>
        <begin position="132"/>
        <end position="153"/>
    </location>
</feature>
<protein>
    <submittedName>
        <fullName evidence="2">(raccoon dog) hypothetical protein</fullName>
    </submittedName>
</protein>
<evidence type="ECO:0000256" key="1">
    <source>
        <dbReference type="SAM" id="MobiDB-lite"/>
    </source>
</evidence>
<keyword evidence="3" id="KW-1185">Reference proteome</keyword>
<dbReference type="AlphaFoldDB" id="A0A811YLD4"/>
<evidence type="ECO:0000313" key="2">
    <source>
        <dbReference type="EMBL" id="CAD7676885.1"/>
    </source>
</evidence>
<proteinExistence type="predicted"/>